<dbReference type="PIRSF" id="PIRSF004692">
    <property type="entry name" value="KdsD_KpsF"/>
    <property type="match status" value="1"/>
</dbReference>
<dbReference type="Pfam" id="PF01380">
    <property type="entry name" value="SIS"/>
    <property type="match status" value="1"/>
</dbReference>
<dbReference type="CDD" id="cd04604">
    <property type="entry name" value="CBS_pair_SIS_assoc"/>
    <property type="match status" value="1"/>
</dbReference>
<evidence type="ECO:0000256" key="6">
    <source>
        <dbReference type="PIRSR" id="PIRSR004692-3"/>
    </source>
</evidence>
<evidence type="ECO:0000256" key="3">
    <source>
        <dbReference type="ARBA" id="ARBA00023122"/>
    </source>
</evidence>
<dbReference type="PROSITE" id="PS51371">
    <property type="entry name" value="CBS"/>
    <property type="match status" value="2"/>
</dbReference>
<dbReference type="Gene3D" id="3.40.50.10490">
    <property type="entry name" value="Glucose-6-phosphate isomerase like protein, domain 1"/>
    <property type="match status" value="1"/>
</dbReference>
<evidence type="ECO:0000256" key="4">
    <source>
        <dbReference type="PIRNR" id="PIRNR004692"/>
    </source>
</evidence>
<evidence type="ECO:0000313" key="11">
    <source>
        <dbReference type="Proteomes" id="UP000533306"/>
    </source>
</evidence>
<dbReference type="EMBL" id="JACHEU010000002">
    <property type="protein sequence ID" value="MBB6013645.1"/>
    <property type="molecule type" value="Genomic_DNA"/>
</dbReference>
<dbReference type="CDD" id="cd05014">
    <property type="entry name" value="SIS_Kpsf"/>
    <property type="match status" value="1"/>
</dbReference>
<organism evidence="10 11">
    <name type="scientific">Aquamicrobium lusatiense</name>
    <dbReference type="NCBI Taxonomy" id="89772"/>
    <lineage>
        <taxon>Bacteria</taxon>
        <taxon>Pseudomonadati</taxon>
        <taxon>Pseudomonadota</taxon>
        <taxon>Alphaproteobacteria</taxon>
        <taxon>Hyphomicrobiales</taxon>
        <taxon>Phyllobacteriaceae</taxon>
        <taxon>Aquamicrobium</taxon>
    </lineage>
</organism>
<protein>
    <submittedName>
        <fullName evidence="10">Arabinose-5-phosphate isomerase</fullName>
        <ecNumber evidence="10">5.3.1.13</ecNumber>
    </submittedName>
</protein>
<evidence type="ECO:0000256" key="7">
    <source>
        <dbReference type="PROSITE-ProRule" id="PRU00703"/>
    </source>
</evidence>
<sequence length="330" mass="34342">MTDTSASDLRHPTVESALRTVATGQAGLLALTDALQNGLAGPFRQAVDTISAIKGRVIVTGVGKSGHIGSKIAATLASTGTPAFFVHPSEANHGDLGMIAPNDAIIALSWSGETAELKGIIAYSRRFSIPMIAITSGAESALARASDVVLLLPRVAEACPHGLAPTTSTLLQLVLGDALAIALLEARGFTPEHFRTFHPGGQLGANLTRVSEIMRVGDQIPVVRPGTGMPEAIAMLAQKRVGCVCVVDDAGKLVGIITDGDLARNLHRDLTRTTVDDVMTRSPKTIEPDMFAGSAVALLNQHSISALVVAEEGRPVGILHFHDLLRVGAA</sequence>
<gene>
    <name evidence="10" type="ORF">HNR59_003034</name>
</gene>
<dbReference type="Gene3D" id="3.10.580.10">
    <property type="entry name" value="CBS-domain"/>
    <property type="match status" value="1"/>
</dbReference>
<evidence type="ECO:0000256" key="2">
    <source>
        <dbReference type="ARBA" id="ARBA00022737"/>
    </source>
</evidence>
<evidence type="ECO:0000256" key="5">
    <source>
        <dbReference type="PIRSR" id="PIRSR004692-2"/>
    </source>
</evidence>
<dbReference type="SMART" id="SM00116">
    <property type="entry name" value="CBS"/>
    <property type="match status" value="2"/>
</dbReference>
<dbReference type="InterPro" id="IPR004800">
    <property type="entry name" value="KdsD/KpsF-type"/>
</dbReference>
<feature type="binding site" evidence="5">
    <location>
        <position position="87"/>
    </location>
    <ligand>
        <name>Zn(2+)</name>
        <dbReference type="ChEBI" id="CHEBI:29105"/>
    </ligand>
</feature>
<feature type="domain" description="CBS" evidence="8">
    <location>
        <begin position="214"/>
        <end position="272"/>
    </location>
</feature>
<dbReference type="GO" id="GO:1901135">
    <property type="term" value="P:carbohydrate derivative metabolic process"/>
    <property type="evidence" value="ECO:0007669"/>
    <property type="project" value="InterPro"/>
</dbReference>
<feature type="site" description="Catalytically relevant" evidence="6">
    <location>
        <position position="116"/>
    </location>
</feature>
<keyword evidence="5" id="KW-0479">Metal-binding</keyword>
<dbReference type="SUPFAM" id="SSF53697">
    <property type="entry name" value="SIS domain"/>
    <property type="match status" value="1"/>
</dbReference>
<comment type="similarity">
    <text evidence="1 4">Belongs to the SIS family. GutQ/KpsF subfamily.</text>
</comment>
<keyword evidence="5" id="KW-0862">Zinc</keyword>
<keyword evidence="10" id="KW-0413">Isomerase</keyword>
<keyword evidence="3 7" id="KW-0129">CBS domain</keyword>
<dbReference type="GO" id="GO:0005975">
    <property type="term" value="P:carbohydrate metabolic process"/>
    <property type="evidence" value="ECO:0007669"/>
    <property type="project" value="InterPro"/>
</dbReference>
<feature type="domain" description="SIS" evidence="9">
    <location>
        <begin position="46"/>
        <end position="189"/>
    </location>
</feature>
<feature type="site" description="Catalytically relevant" evidence="6">
    <location>
        <position position="64"/>
    </location>
</feature>
<feature type="site" description="Catalytically relevant" evidence="6">
    <location>
        <position position="157"/>
    </location>
</feature>
<accession>A0A7W9S4F9</accession>
<feature type="domain" description="CBS" evidence="8">
    <location>
        <begin position="279"/>
        <end position="330"/>
    </location>
</feature>
<evidence type="ECO:0000259" key="8">
    <source>
        <dbReference type="PROSITE" id="PS51371"/>
    </source>
</evidence>
<keyword evidence="2" id="KW-0677">Repeat</keyword>
<dbReference type="RefSeq" id="WP_183831834.1">
    <property type="nucleotide sequence ID" value="NZ_JACHEU010000002.1"/>
</dbReference>
<evidence type="ECO:0000256" key="1">
    <source>
        <dbReference type="ARBA" id="ARBA00008165"/>
    </source>
</evidence>
<dbReference type="Pfam" id="PF00571">
    <property type="entry name" value="CBS"/>
    <property type="match status" value="2"/>
</dbReference>
<name>A0A7W9S4F9_9HYPH</name>
<dbReference type="InterPro" id="IPR046348">
    <property type="entry name" value="SIS_dom_sf"/>
</dbReference>
<dbReference type="GO" id="GO:0046872">
    <property type="term" value="F:metal ion binding"/>
    <property type="evidence" value="ECO:0007669"/>
    <property type="project" value="UniProtKB-KW"/>
</dbReference>
<dbReference type="PANTHER" id="PTHR42745">
    <property type="match status" value="1"/>
</dbReference>
<dbReference type="InterPro" id="IPR046342">
    <property type="entry name" value="CBS_dom_sf"/>
</dbReference>
<dbReference type="InterPro" id="IPR000644">
    <property type="entry name" value="CBS_dom"/>
</dbReference>
<dbReference type="InterPro" id="IPR035474">
    <property type="entry name" value="SIS_Kpsf"/>
</dbReference>
<dbReference type="Proteomes" id="UP000533306">
    <property type="component" value="Unassembled WGS sequence"/>
</dbReference>
<dbReference type="GO" id="GO:0097367">
    <property type="term" value="F:carbohydrate derivative binding"/>
    <property type="evidence" value="ECO:0007669"/>
    <property type="project" value="InterPro"/>
</dbReference>
<proteinExistence type="inferred from homology"/>
<dbReference type="InterPro" id="IPR001347">
    <property type="entry name" value="SIS_dom"/>
</dbReference>
<dbReference type="PANTHER" id="PTHR42745:SF1">
    <property type="entry name" value="ARABINOSE 5-PHOSPHATE ISOMERASE KDSD"/>
    <property type="match status" value="1"/>
</dbReference>
<comment type="caution">
    <text evidence="10">The sequence shown here is derived from an EMBL/GenBank/DDBJ whole genome shotgun (WGS) entry which is preliminary data.</text>
</comment>
<reference evidence="10 11" key="1">
    <citation type="submission" date="2020-08" db="EMBL/GenBank/DDBJ databases">
        <title>Genomic Encyclopedia of Type Strains, Phase IV (KMG-IV): sequencing the most valuable type-strain genomes for metagenomic binning, comparative biology and taxonomic classification.</title>
        <authorList>
            <person name="Goeker M."/>
        </authorList>
    </citation>
    <scope>NUCLEOTIDE SEQUENCE [LARGE SCALE GENOMIC DNA]</scope>
    <source>
        <strain evidence="10 11">DSM 11099</strain>
    </source>
</reference>
<dbReference type="NCBIfam" id="TIGR00393">
    <property type="entry name" value="kpsF"/>
    <property type="match status" value="1"/>
</dbReference>
<keyword evidence="11" id="KW-1185">Reference proteome</keyword>
<dbReference type="EC" id="5.3.1.13" evidence="10"/>
<dbReference type="GO" id="GO:0019146">
    <property type="term" value="F:arabinose-5-phosphate isomerase activity"/>
    <property type="evidence" value="ECO:0007669"/>
    <property type="project" value="UniProtKB-EC"/>
</dbReference>
<evidence type="ECO:0000313" key="10">
    <source>
        <dbReference type="EMBL" id="MBB6013645.1"/>
    </source>
</evidence>
<dbReference type="PROSITE" id="PS51464">
    <property type="entry name" value="SIS"/>
    <property type="match status" value="1"/>
</dbReference>
<dbReference type="AlphaFoldDB" id="A0A7W9S4F9"/>
<feature type="site" description="Catalytically relevant" evidence="6">
    <location>
        <position position="198"/>
    </location>
</feature>
<dbReference type="FunFam" id="3.40.50.10490:FF:000011">
    <property type="entry name" value="Arabinose 5-phosphate isomerase"/>
    <property type="match status" value="1"/>
</dbReference>
<evidence type="ECO:0000259" key="9">
    <source>
        <dbReference type="PROSITE" id="PS51464"/>
    </source>
</evidence>
<dbReference type="InterPro" id="IPR050986">
    <property type="entry name" value="GutQ/KpsF_isomerases"/>
</dbReference>